<organism evidence="9 10">
    <name type="scientific">Vitis vinifera</name>
    <name type="common">Grape</name>
    <dbReference type="NCBI Taxonomy" id="29760"/>
    <lineage>
        <taxon>Eukaryota</taxon>
        <taxon>Viridiplantae</taxon>
        <taxon>Streptophyta</taxon>
        <taxon>Embryophyta</taxon>
        <taxon>Tracheophyta</taxon>
        <taxon>Spermatophyta</taxon>
        <taxon>Magnoliopsida</taxon>
        <taxon>eudicotyledons</taxon>
        <taxon>Gunneridae</taxon>
        <taxon>Pentapetalae</taxon>
        <taxon>rosids</taxon>
        <taxon>Vitales</taxon>
        <taxon>Vitaceae</taxon>
        <taxon>Viteae</taxon>
        <taxon>Vitis</taxon>
    </lineage>
</organism>
<feature type="transmembrane region" description="Helical" evidence="8">
    <location>
        <begin position="273"/>
        <end position="293"/>
    </location>
</feature>
<evidence type="ECO:0000256" key="8">
    <source>
        <dbReference type="SAM" id="Phobius"/>
    </source>
</evidence>
<feature type="transmembrane region" description="Helical" evidence="8">
    <location>
        <begin position="161"/>
        <end position="181"/>
    </location>
</feature>
<dbReference type="Gene3D" id="1.20.1250.20">
    <property type="entry name" value="MFS general substrate transporter like domains"/>
    <property type="match status" value="1"/>
</dbReference>
<dbReference type="SUPFAM" id="SSF103473">
    <property type="entry name" value="MFS general substrate transporter"/>
    <property type="match status" value="1"/>
</dbReference>
<reference evidence="9 10" key="1">
    <citation type="journal article" date="2018" name="PLoS Genet.">
        <title>Population sequencing reveals clonal diversity and ancestral inbreeding in the grapevine cultivar Chardonnay.</title>
        <authorList>
            <person name="Roach M.J."/>
            <person name="Johnson D.L."/>
            <person name="Bohlmann J."/>
            <person name="van Vuuren H.J."/>
            <person name="Jones S.J."/>
            <person name="Pretorius I.S."/>
            <person name="Schmidt S.A."/>
            <person name="Borneman A.R."/>
        </authorList>
    </citation>
    <scope>NUCLEOTIDE SEQUENCE [LARGE SCALE GENOMIC DNA]</scope>
    <source>
        <strain evidence="10">cv. Chardonnay</strain>
        <tissue evidence="9">Leaf</tissue>
    </source>
</reference>
<comment type="subcellular location">
    <subcellularLocation>
        <location evidence="1">Membrane</location>
        <topology evidence="1">Multi-pass membrane protein</topology>
    </subcellularLocation>
</comment>
<comment type="caution">
    <text evidence="9">The sequence shown here is derived from an EMBL/GenBank/DDBJ whole genome shotgun (WGS) entry which is preliminary data.</text>
</comment>
<sequence length="441" mass="48034">MVETGEGEEEEGEKKEKKKQPEEEWCQGEWRGGEAAADQGTAGSRGSVCRGSAPPELRQSPHGRKNPYIGVVFDAIYIGGQQPLPTSPSELSYKQCHGLLIAILPSSNISIFTITLYLLLSNLGASIVEVANDAIVAEIGRQPTSSSKKKQASSSGELQSFVWMASSMGGVLGNLLGGVTIDRFSSQAMFLTFGILLAIQFLITITFSESSLHLPKSPSNVGIRKQLSELTFAFKKTRDCLLNIMVCSILCHNSCPNRHHVLLQTQYLKIDSSVLGISKVFGQAAMLLWSIILQSILEVCPPRKLISAIQVTMAMFMLSDILFMKGIYRNMGMPDSVYVVIFSGLLEVLYFFKILAIQCSNSTALPTRMRGIPDGISYVSHRPCIHSSGYLGVALASYVGVTADDFSGMPQGLLIQAACTLVPLFWSSCIPEEKARTEKKD</sequence>
<comment type="similarity">
    <text evidence="2">Belongs to the major facilitator superfamily. Folate-biopterin transporter (TC 2.A.71) family.</text>
</comment>
<dbReference type="AlphaFoldDB" id="A0A438G4N9"/>
<evidence type="ECO:0000313" key="10">
    <source>
        <dbReference type="Proteomes" id="UP000288805"/>
    </source>
</evidence>
<keyword evidence="3" id="KW-0813">Transport</keyword>
<keyword evidence="4 8" id="KW-0812">Transmembrane</keyword>
<keyword evidence="6 8" id="KW-0472">Membrane</keyword>
<gene>
    <name evidence="9" type="primary">VvCHDp001287_1</name>
    <name evidence="9" type="ORF">CK203_062488</name>
</gene>
<evidence type="ECO:0000256" key="3">
    <source>
        <dbReference type="ARBA" id="ARBA00022448"/>
    </source>
</evidence>
<evidence type="ECO:0000256" key="1">
    <source>
        <dbReference type="ARBA" id="ARBA00004141"/>
    </source>
</evidence>
<evidence type="ECO:0000256" key="2">
    <source>
        <dbReference type="ARBA" id="ARBA00007015"/>
    </source>
</evidence>
<evidence type="ECO:0000256" key="4">
    <source>
        <dbReference type="ARBA" id="ARBA00022692"/>
    </source>
</evidence>
<keyword evidence="5 8" id="KW-1133">Transmembrane helix</keyword>
<feature type="transmembrane region" description="Helical" evidence="8">
    <location>
        <begin position="305"/>
        <end position="324"/>
    </location>
</feature>
<evidence type="ECO:0000313" key="9">
    <source>
        <dbReference type="EMBL" id="RVW67174.1"/>
    </source>
</evidence>
<feature type="compositionally biased region" description="Basic and acidic residues" evidence="7">
    <location>
        <begin position="12"/>
        <end position="22"/>
    </location>
</feature>
<dbReference type="EMBL" id="QGNW01000599">
    <property type="protein sequence ID" value="RVW67174.1"/>
    <property type="molecule type" value="Genomic_DNA"/>
</dbReference>
<dbReference type="Proteomes" id="UP000288805">
    <property type="component" value="Unassembled WGS sequence"/>
</dbReference>
<evidence type="ECO:0000256" key="6">
    <source>
        <dbReference type="ARBA" id="ARBA00023136"/>
    </source>
</evidence>
<dbReference type="PANTHER" id="PTHR31585:SF2">
    <property type="entry name" value="FOLATE-BIOPTERIN TRANSPORTER 7-RELATED"/>
    <property type="match status" value="1"/>
</dbReference>
<feature type="transmembrane region" description="Helical" evidence="8">
    <location>
        <begin position="336"/>
        <end position="356"/>
    </location>
</feature>
<accession>A0A438G4N9</accession>
<feature type="region of interest" description="Disordered" evidence="7">
    <location>
        <begin position="1"/>
        <end position="64"/>
    </location>
</feature>
<name>A0A438G4N9_VITVI</name>
<dbReference type="GO" id="GO:0016020">
    <property type="term" value="C:membrane"/>
    <property type="evidence" value="ECO:0007669"/>
    <property type="project" value="UniProtKB-SubCell"/>
</dbReference>
<evidence type="ECO:0000256" key="7">
    <source>
        <dbReference type="SAM" id="MobiDB-lite"/>
    </source>
</evidence>
<feature type="transmembrane region" description="Helical" evidence="8">
    <location>
        <begin position="99"/>
        <end position="120"/>
    </location>
</feature>
<feature type="compositionally biased region" description="Acidic residues" evidence="7">
    <location>
        <begin position="1"/>
        <end position="11"/>
    </location>
</feature>
<dbReference type="Pfam" id="PF03092">
    <property type="entry name" value="BT1"/>
    <property type="match status" value="1"/>
</dbReference>
<evidence type="ECO:0000256" key="5">
    <source>
        <dbReference type="ARBA" id="ARBA00022989"/>
    </source>
</evidence>
<protein>
    <submittedName>
        <fullName evidence="9">Putative folate-biopterin transporter 7</fullName>
    </submittedName>
</protein>
<dbReference type="InterPro" id="IPR036259">
    <property type="entry name" value="MFS_trans_sf"/>
</dbReference>
<dbReference type="InterPro" id="IPR039309">
    <property type="entry name" value="BT1"/>
</dbReference>
<dbReference type="PANTHER" id="PTHR31585">
    <property type="entry name" value="FOLATE-BIOPTERIN TRANSPORTER 1, CHLOROPLASTIC"/>
    <property type="match status" value="1"/>
</dbReference>
<proteinExistence type="inferred from homology"/>
<feature type="transmembrane region" description="Helical" evidence="8">
    <location>
        <begin position="188"/>
        <end position="207"/>
    </location>
</feature>